<evidence type="ECO:0000256" key="8">
    <source>
        <dbReference type="SAM" id="SignalP"/>
    </source>
</evidence>
<evidence type="ECO:0000256" key="4">
    <source>
        <dbReference type="ARBA" id="ARBA00022729"/>
    </source>
</evidence>
<dbReference type="GO" id="GO:0071555">
    <property type="term" value="P:cell wall organization"/>
    <property type="evidence" value="ECO:0007669"/>
    <property type="project" value="TreeGrafter"/>
</dbReference>
<keyword evidence="4 8" id="KW-0732">Signal</keyword>
<dbReference type="GO" id="GO:0008658">
    <property type="term" value="F:penicillin binding"/>
    <property type="evidence" value="ECO:0007669"/>
    <property type="project" value="InterPro"/>
</dbReference>
<evidence type="ECO:0000256" key="7">
    <source>
        <dbReference type="SAM" id="MobiDB-lite"/>
    </source>
</evidence>
<dbReference type="GO" id="GO:0008800">
    <property type="term" value="F:beta-lactamase activity"/>
    <property type="evidence" value="ECO:0007669"/>
    <property type="project" value="UniProtKB-EC"/>
</dbReference>
<dbReference type="EC" id="3.5.2.6" evidence="3"/>
<dbReference type="Pfam" id="PF00905">
    <property type="entry name" value="Transpeptidase"/>
    <property type="match status" value="1"/>
</dbReference>
<evidence type="ECO:0000256" key="5">
    <source>
        <dbReference type="ARBA" id="ARBA00022801"/>
    </source>
</evidence>
<comment type="catalytic activity">
    <reaction evidence="1">
        <text>a beta-lactam + H2O = a substituted beta-amino acid</text>
        <dbReference type="Rhea" id="RHEA:20401"/>
        <dbReference type="ChEBI" id="CHEBI:15377"/>
        <dbReference type="ChEBI" id="CHEBI:35627"/>
        <dbReference type="ChEBI" id="CHEBI:140347"/>
        <dbReference type="EC" id="3.5.2.6"/>
    </reaction>
</comment>
<dbReference type="InterPro" id="IPR050515">
    <property type="entry name" value="Beta-lactam/transpept"/>
</dbReference>
<organism evidence="10 11">
    <name type="scientific">Granulicella pectinivorans</name>
    <dbReference type="NCBI Taxonomy" id="474950"/>
    <lineage>
        <taxon>Bacteria</taxon>
        <taxon>Pseudomonadati</taxon>
        <taxon>Acidobacteriota</taxon>
        <taxon>Terriglobia</taxon>
        <taxon>Terriglobales</taxon>
        <taxon>Acidobacteriaceae</taxon>
        <taxon>Granulicella</taxon>
    </lineage>
</organism>
<accession>A0A1I6MHH3</accession>
<dbReference type="PANTHER" id="PTHR30627:SF6">
    <property type="entry name" value="BETA-LACTAMASE YBXI-RELATED"/>
    <property type="match status" value="1"/>
</dbReference>
<feature type="chain" id="PRO_5011648032" description="beta-lactamase" evidence="8">
    <location>
        <begin position="26"/>
        <end position="421"/>
    </location>
</feature>
<proteinExistence type="inferred from homology"/>
<reference evidence="10 11" key="1">
    <citation type="submission" date="2016-10" db="EMBL/GenBank/DDBJ databases">
        <authorList>
            <person name="de Groot N.N."/>
        </authorList>
    </citation>
    <scope>NUCLEOTIDE SEQUENCE [LARGE SCALE GENOMIC DNA]</scope>
    <source>
        <strain evidence="10 11">DSM 21001</strain>
    </source>
</reference>
<sequence length="421" mass="45026">MVRLMKWSLGLVLGLLLAVSQPAQAARHRAVKAHPVAKSATRTTVARTSTRSRRVTITTRARAAAPVRARRVRYYGERFTASSFAEGLTQGDITEGEDPTVRAAAIEALGNMNGTAVAIDPSSGRILAMVNQKLALSPGAEPCSTIKLSVALAALSEGIVRRDTPVSLGGGYHLNLTEALAHSNNLYFETLGRSLGFERVKHYANQFGLGELAGYKIEGEQLGRYPDTELPKEMGGVGRMCSFGESVSMTPLQLGALVSAIANGGTLYYLQHPTSRDEVVKFEPKVKRILDIAPILPEMQPGMQAVVQYGTARSLRANFRAFPVMGKTGTCSNNGTRYGWFGSYADTPTGRIVTVIFLEGGRPTFGPKAAELTGQFYRALSEREYFTPRTPGTVNPLTNPSPAAPAAEPAPAAVSQVSGVQ</sequence>
<dbReference type="InterPro" id="IPR012338">
    <property type="entry name" value="Beta-lactam/transpept-like"/>
</dbReference>
<protein>
    <recommendedName>
        <fullName evidence="3">beta-lactamase</fullName>
        <ecNumber evidence="3">3.5.2.6</ecNumber>
    </recommendedName>
</protein>
<dbReference type="GO" id="GO:0046677">
    <property type="term" value="P:response to antibiotic"/>
    <property type="evidence" value="ECO:0007669"/>
    <property type="project" value="UniProtKB-KW"/>
</dbReference>
<dbReference type="PANTHER" id="PTHR30627">
    <property type="entry name" value="PEPTIDOGLYCAN D,D-TRANSPEPTIDASE"/>
    <property type="match status" value="1"/>
</dbReference>
<dbReference type="EMBL" id="FOZL01000001">
    <property type="protein sequence ID" value="SFS15170.1"/>
    <property type="molecule type" value="Genomic_DNA"/>
</dbReference>
<keyword evidence="5" id="KW-0378">Hydrolase</keyword>
<evidence type="ECO:0000313" key="10">
    <source>
        <dbReference type="EMBL" id="SFS15170.1"/>
    </source>
</evidence>
<keyword evidence="11" id="KW-1185">Reference proteome</keyword>
<gene>
    <name evidence="10" type="ORF">SAMN05421771_2660</name>
</gene>
<dbReference type="InterPro" id="IPR001460">
    <property type="entry name" value="PCN-bd_Tpept"/>
</dbReference>
<dbReference type="Gene3D" id="3.40.710.10">
    <property type="entry name" value="DD-peptidase/beta-lactamase superfamily"/>
    <property type="match status" value="1"/>
</dbReference>
<dbReference type="STRING" id="474950.SAMN05421771_2660"/>
<feature type="compositionally biased region" description="Low complexity" evidence="7">
    <location>
        <begin position="400"/>
        <end position="413"/>
    </location>
</feature>
<evidence type="ECO:0000256" key="2">
    <source>
        <dbReference type="ARBA" id="ARBA00007898"/>
    </source>
</evidence>
<dbReference type="OrthoDB" id="103277at2"/>
<dbReference type="SUPFAM" id="SSF56601">
    <property type="entry name" value="beta-lactamase/transpeptidase-like"/>
    <property type="match status" value="1"/>
</dbReference>
<evidence type="ECO:0000256" key="1">
    <source>
        <dbReference type="ARBA" id="ARBA00001526"/>
    </source>
</evidence>
<dbReference type="AlphaFoldDB" id="A0A1I6MHH3"/>
<evidence type="ECO:0000256" key="3">
    <source>
        <dbReference type="ARBA" id="ARBA00012865"/>
    </source>
</evidence>
<dbReference type="RefSeq" id="WP_089839565.1">
    <property type="nucleotide sequence ID" value="NZ_FOZL01000001.1"/>
</dbReference>
<feature type="domain" description="Penicillin-binding protein transpeptidase" evidence="9">
    <location>
        <begin position="114"/>
        <end position="369"/>
    </location>
</feature>
<dbReference type="GO" id="GO:0005886">
    <property type="term" value="C:plasma membrane"/>
    <property type="evidence" value="ECO:0007669"/>
    <property type="project" value="TreeGrafter"/>
</dbReference>
<comment type="similarity">
    <text evidence="2">Belongs to the class-D beta-lactamase family.</text>
</comment>
<feature type="signal peptide" evidence="8">
    <location>
        <begin position="1"/>
        <end position="25"/>
    </location>
</feature>
<evidence type="ECO:0000256" key="6">
    <source>
        <dbReference type="ARBA" id="ARBA00023251"/>
    </source>
</evidence>
<keyword evidence="6" id="KW-0046">Antibiotic resistance</keyword>
<name>A0A1I6MHH3_9BACT</name>
<feature type="region of interest" description="Disordered" evidence="7">
    <location>
        <begin position="389"/>
        <end position="421"/>
    </location>
</feature>
<evidence type="ECO:0000313" key="11">
    <source>
        <dbReference type="Proteomes" id="UP000199024"/>
    </source>
</evidence>
<evidence type="ECO:0000259" key="9">
    <source>
        <dbReference type="Pfam" id="PF00905"/>
    </source>
</evidence>
<dbReference type="Proteomes" id="UP000199024">
    <property type="component" value="Unassembled WGS sequence"/>
</dbReference>